<accession>C8NIY1</accession>
<dbReference type="AlphaFoldDB" id="C8NIY1"/>
<gene>
    <name evidence="11" type="primary">celB</name>
    <name evidence="11" type="ORF">HMPREF0444_1876</name>
</gene>
<evidence type="ECO:0000256" key="6">
    <source>
        <dbReference type="ARBA" id="ARBA00022989"/>
    </source>
</evidence>
<keyword evidence="7 8" id="KW-0472">Membrane</keyword>
<feature type="transmembrane region" description="Helical" evidence="9">
    <location>
        <begin position="75"/>
        <end position="93"/>
    </location>
</feature>
<evidence type="ECO:0000256" key="8">
    <source>
        <dbReference type="PIRNR" id="PIRNR006351"/>
    </source>
</evidence>
<name>C8NIY1_9LACT</name>
<dbReference type="HOGENOM" id="CLU_029688_1_0_9"/>
<comment type="caution">
    <text evidence="11">The sequence shown here is derived from an EMBL/GenBank/DDBJ whole genome shotgun (WGS) entry which is preliminary data.</text>
</comment>
<dbReference type="InterPro" id="IPR003352">
    <property type="entry name" value="PTS_EIIC"/>
</dbReference>
<feature type="transmembrane region" description="Helical" evidence="9">
    <location>
        <begin position="321"/>
        <end position="342"/>
    </location>
</feature>
<evidence type="ECO:0000259" key="10">
    <source>
        <dbReference type="PROSITE" id="PS51105"/>
    </source>
</evidence>
<dbReference type="GO" id="GO:0005886">
    <property type="term" value="C:plasma membrane"/>
    <property type="evidence" value="ECO:0007669"/>
    <property type="project" value="UniProtKB-SubCell"/>
</dbReference>
<feature type="transmembrane region" description="Helical" evidence="9">
    <location>
        <begin position="348"/>
        <end position="372"/>
    </location>
</feature>
<dbReference type="PIRSF" id="PIRSF006351">
    <property type="entry name" value="PTS_EIIC-Cellobiose"/>
    <property type="match status" value="1"/>
</dbReference>
<dbReference type="PANTHER" id="PTHR33989">
    <property type="match status" value="1"/>
</dbReference>
<proteinExistence type="predicted"/>
<keyword evidence="12" id="KW-1185">Reference proteome</keyword>
<feature type="transmembrane region" description="Helical" evidence="9">
    <location>
        <begin position="139"/>
        <end position="161"/>
    </location>
</feature>
<dbReference type="STRING" id="638301.HMPREF0444_1876"/>
<keyword evidence="4 8" id="KW-0762">Sugar transport</keyword>
<evidence type="ECO:0000313" key="11">
    <source>
        <dbReference type="EMBL" id="EEW36528.1"/>
    </source>
</evidence>
<reference evidence="11 12" key="1">
    <citation type="submission" date="2009-08" db="EMBL/GenBank/DDBJ databases">
        <authorList>
            <person name="Muzny D."/>
            <person name="Qin X."/>
            <person name="Deng J."/>
            <person name="Jiang H."/>
            <person name="Liu Y."/>
            <person name="Qu J."/>
            <person name="Song X.-Z."/>
            <person name="Zhang L."/>
            <person name="Thornton R."/>
            <person name="Coyle M."/>
            <person name="Francisco L."/>
            <person name="Jackson L."/>
            <person name="Javaid M."/>
            <person name="Korchina V."/>
            <person name="Kovar C."/>
            <person name="Mata R."/>
            <person name="Mathew T."/>
            <person name="Ngo R."/>
            <person name="Nguyen L."/>
            <person name="Nguyen N."/>
            <person name="Okwuonu G."/>
            <person name="Ongeri F."/>
            <person name="Pham C."/>
            <person name="Simmons D."/>
            <person name="Wilczek-Boney K."/>
            <person name="Hale W."/>
            <person name="Jakkamsetti A."/>
            <person name="Pham P."/>
            <person name="Ruth R."/>
            <person name="San Lucas F."/>
            <person name="Warren J."/>
            <person name="Zhang J."/>
            <person name="Zhao Z."/>
            <person name="Zhou C."/>
            <person name="Zhu D."/>
            <person name="Lee S."/>
            <person name="Bess C."/>
            <person name="Blankenburg K."/>
            <person name="Forbes L."/>
            <person name="Fu Q."/>
            <person name="Gubbala S."/>
            <person name="Hirani K."/>
            <person name="Jayaseelan J.C."/>
            <person name="Lara F."/>
            <person name="Munidasa M."/>
            <person name="Palculict T."/>
            <person name="Patil S."/>
            <person name="Pu L.-L."/>
            <person name="Saada N."/>
            <person name="Tang L."/>
            <person name="Weissenberger G."/>
            <person name="Zhu Y."/>
            <person name="Hemphill L."/>
            <person name="Shang Y."/>
            <person name="Youmans B."/>
            <person name="Ayvaz T."/>
            <person name="Ross M."/>
            <person name="Santibanez J."/>
            <person name="Aqrawi P."/>
            <person name="Gross S."/>
            <person name="Joshi V."/>
            <person name="Fowler G."/>
            <person name="Nazareth L."/>
            <person name="Reid J."/>
            <person name="Worley K."/>
            <person name="Petrosino J."/>
            <person name="Highlander S."/>
            <person name="Gibbs R."/>
        </authorList>
    </citation>
    <scope>NUCLEOTIDE SEQUENCE [LARGE SCALE GENOMIC DNA]</scope>
    <source>
        <strain evidence="11 12">ATCC 49175</strain>
    </source>
</reference>
<evidence type="ECO:0000256" key="9">
    <source>
        <dbReference type="SAM" id="Phobius"/>
    </source>
</evidence>
<dbReference type="EMBL" id="ACKZ01000029">
    <property type="protein sequence ID" value="EEW36528.1"/>
    <property type="molecule type" value="Genomic_DNA"/>
</dbReference>
<organism evidence="11 12">
    <name type="scientific">Granulicatella adiacens ATCC 49175</name>
    <dbReference type="NCBI Taxonomy" id="638301"/>
    <lineage>
        <taxon>Bacteria</taxon>
        <taxon>Bacillati</taxon>
        <taxon>Bacillota</taxon>
        <taxon>Bacilli</taxon>
        <taxon>Lactobacillales</taxon>
        <taxon>Carnobacteriaceae</taxon>
        <taxon>Granulicatella</taxon>
    </lineage>
</organism>
<evidence type="ECO:0000256" key="2">
    <source>
        <dbReference type="ARBA" id="ARBA00022448"/>
    </source>
</evidence>
<dbReference type="Pfam" id="PF02378">
    <property type="entry name" value="PTS_EIIC"/>
    <property type="match status" value="1"/>
</dbReference>
<dbReference type="InterPro" id="IPR004501">
    <property type="entry name" value="PTS_EIIC_3"/>
</dbReference>
<dbReference type="Proteomes" id="UP000005926">
    <property type="component" value="Unassembled WGS sequence"/>
</dbReference>
<comment type="function">
    <text evidence="8">The phosphoenolpyruvate-dependent sugar phosphotransferase system (PTS), a major carbohydrate active -transport system, catalyzes the phosphorylation of incoming sugar substrates concomitant with their translocation across the cell membrane.</text>
</comment>
<keyword evidence="11" id="KW-0808">Transferase</keyword>
<protein>
    <recommendedName>
        <fullName evidence="8">Permease IIC component</fullName>
    </recommendedName>
</protein>
<keyword evidence="5 9" id="KW-0812">Transmembrane</keyword>
<keyword evidence="3 8" id="KW-1003">Cell membrane</keyword>
<feature type="transmembrane region" description="Helical" evidence="9">
    <location>
        <begin position="100"/>
        <end position="119"/>
    </location>
</feature>
<feature type="transmembrane region" description="Helical" evidence="9">
    <location>
        <begin position="384"/>
        <end position="413"/>
    </location>
</feature>
<keyword evidence="6 9" id="KW-1133">Transmembrane helix</keyword>
<keyword evidence="2 8" id="KW-0813">Transport</keyword>
<feature type="domain" description="PTS EIIC type-3" evidence="10">
    <location>
        <begin position="5"/>
        <end position="415"/>
    </location>
</feature>
<dbReference type="PROSITE" id="PS51105">
    <property type="entry name" value="PTS_EIIC_TYPE_3"/>
    <property type="match status" value="1"/>
</dbReference>
<dbReference type="GeneID" id="78412367"/>
<feature type="transmembrane region" description="Helical" evidence="9">
    <location>
        <begin position="289"/>
        <end position="309"/>
    </location>
</feature>
<dbReference type="RefSeq" id="WP_005606541.1">
    <property type="nucleotide sequence ID" value="NZ_CP102283.1"/>
</dbReference>
<dbReference type="InterPro" id="IPR004796">
    <property type="entry name" value="PTS_IIC_cello"/>
</dbReference>
<dbReference type="eggNOG" id="COG1455">
    <property type="taxonomic scope" value="Bacteria"/>
</dbReference>
<dbReference type="GO" id="GO:1901264">
    <property type="term" value="P:carbohydrate derivative transport"/>
    <property type="evidence" value="ECO:0007669"/>
    <property type="project" value="TreeGrafter"/>
</dbReference>
<sequence length="451" mass="49459">MFSKLEKVMGRVAEKLSTNKVLVAIRDGFLVATPLIIVASIFLVIANFPVPGYSEFIAQFFGQGWEKSMDAVIDSTFSILAVLGAVGIGYAYAKQLESDPIAGGALSLVCFLIMTPKVHPDFVNATTNKVFNGFSLGHLGSAGMFLAMITAIVSVRIFVFVQKRGWVIKLPDGVPPAVYQSFAALIPSMFAMFFFFAVYLLFSLTEYQYAHTFIYKILQAPLLGFGRNIFFEPIYQFLSTLFWFFGINGPAVTNTVFNPIHLALTTENLEAFKAGLPLPNIFTGPFGDFFGNFGGGGSTLSLVFLMVFLAKSERMKKLGRLAIIPGIFGINEMVTFGLPVVLNPIIAIPFILTPLVNIGLSTLATLWGIIPYTTGASLPWTTPFFFSGWLSTGSIVAGFFQIGLIIIGCLIYYPFFKALDKQYLHEEENAGMLKGDELDDVDLNDLSFDDL</sequence>
<evidence type="ECO:0000256" key="3">
    <source>
        <dbReference type="ARBA" id="ARBA00022475"/>
    </source>
</evidence>
<evidence type="ECO:0000256" key="1">
    <source>
        <dbReference type="ARBA" id="ARBA00004651"/>
    </source>
</evidence>
<evidence type="ECO:0000313" key="12">
    <source>
        <dbReference type="Proteomes" id="UP000005926"/>
    </source>
</evidence>
<dbReference type="GO" id="GO:0009401">
    <property type="term" value="P:phosphoenolpyruvate-dependent sugar phosphotransferase system"/>
    <property type="evidence" value="ECO:0007669"/>
    <property type="project" value="InterPro"/>
</dbReference>
<dbReference type="InterPro" id="IPR051088">
    <property type="entry name" value="PTS_Sugar-EIIC/EIIB"/>
</dbReference>
<evidence type="ECO:0000256" key="4">
    <source>
        <dbReference type="ARBA" id="ARBA00022597"/>
    </source>
</evidence>
<comment type="subcellular location">
    <subcellularLocation>
        <location evidence="1">Cell membrane</location>
        <topology evidence="1">Multi-pass membrane protein</topology>
    </subcellularLocation>
</comment>
<dbReference type="NCBIfam" id="TIGR00410">
    <property type="entry name" value="lacE"/>
    <property type="match status" value="1"/>
</dbReference>
<dbReference type="PANTHER" id="PTHR33989:SF11">
    <property type="entry name" value="LICHENAN PERMEASE IIC COMPONENT"/>
    <property type="match status" value="1"/>
</dbReference>
<dbReference type="GO" id="GO:0008982">
    <property type="term" value="F:protein-N(PI)-phosphohistidine-sugar phosphotransferase activity"/>
    <property type="evidence" value="ECO:0007669"/>
    <property type="project" value="UniProtKB-UniRule"/>
</dbReference>
<feature type="transmembrane region" description="Helical" evidence="9">
    <location>
        <begin position="21"/>
        <end position="46"/>
    </location>
</feature>
<evidence type="ECO:0000256" key="5">
    <source>
        <dbReference type="ARBA" id="ARBA00022692"/>
    </source>
</evidence>
<feature type="transmembrane region" description="Helical" evidence="9">
    <location>
        <begin position="182"/>
        <end position="202"/>
    </location>
</feature>
<evidence type="ECO:0000256" key="7">
    <source>
        <dbReference type="ARBA" id="ARBA00023136"/>
    </source>
</evidence>